<dbReference type="GO" id="GO:0005829">
    <property type="term" value="C:cytosol"/>
    <property type="evidence" value="ECO:0007669"/>
    <property type="project" value="TreeGrafter"/>
</dbReference>
<dbReference type="Proteomes" id="UP000244880">
    <property type="component" value="Unassembled WGS sequence"/>
</dbReference>
<dbReference type="AlphaFoldDB" id="A0A2R8BAY2"/>
<dbReference type="GO" id="GO:0036440">
    <property type="term" value="F:citrate synthase activity"/>
    <property type="evidence" value="ECO:0007669"/>
    <property type="project" value="UniProtKB-EC"/>
</dbReference>
<name>A0A2R8BAY2_9RHOB</name>
<evidence type="ECO:0000313" key="3">
    <source>
        <dbReference type="EMBL" id="SPH20197.1"/>
    </source>
</evidence>
<dbReference type="EMBL" id="OMOR01000001">
    <property type="protein sequence ID" value="SPH20197.1"/>
    <property type="molecule type" value="Genomic_DNA"/>
</dbReference>
<dbReference type="SUPFAM" id="SSF48256">
    <property type="entry name" value="Citrate synthase"/>
    <property type="match status" value="1"/>
</dbReference>
<dbReference type="PRINTS" id="PR00143">
    <property type="entry name" value="CITRTSNTHASE"/>
</dbReference>
<dbReference type="InterPro" id="IPR016142">
    <property type="entry name" value="Citrate_synth-like_lrg_a-sub"/>
</dbReference>
<sequence>MSRDEWISAEQACGELGVRKQTLYAYASRKVLRVMQDPSEARRSLYSARDVAHLAQSNRRPRARADVAAGSIRWGDPVLETRISGVHNDTLYFGSARAVDLAQSLTLEDVAARHMGVAVLELPDVGAYAAANGAFGTPMARGLAVLADMAATAPASLGRGRDALARDGAKVMAHLAYAMTGRTDGLLHSRLAKEWGLDKAGADLIRMTLVLLSDHELNPSTFAVRVCASTGGSLAACTLAGLATLSGPKHGGVAGKSLEALRAGQAGTFDNFVTAQAGLRPYSYGFGHPLYPDGDPRAHAILQALDAPICRTVQDMSVFLGIPSNVDAALSAMTLHYDLPADAALTIFALGRVAGWVAHAIEQSQSDQIIRPRARFTPAG</sequence>
<keyword evidence="3" id="KW-0012">Acyltransferase</keyword>
<evidence type="ECO:0000256" key="2">
    <source>
        <dbReference type="ARBA" id="ARBA00022679"/>
    </source>
</evidence>
<dbReference type="InterPro" id="IPR002020">
    <property type="entry name" value="Citrate_synthase"/>
</dbReference>
<accession>A0A2R8BAY2</accession>
<dbReference type="RefSeq" id="WP_108827445.1">
    <property type="nucleotide sequence ID" value="NZ_OMOR01000001.1"/>
</dbReference>
<dbReference type="Pfam" id="PF00285">
    <property type="entry name" value="Citrate_synt"/>
    <property type="match status" value="1"/>
</dbReference>
<organism evidence="3 4">
    <name type="scientific">Ascidiaceihabitans donghaensis</name>
    <dbReference type="NCBI Taxonomy" id="1510460"/>
    <lineage>
        <taxon>Bacteria</taxon>
        <taxon>Pseudomonadati</taxon>
        <taxon>Pseudomonadota</taxon>
        <taxon>Alphaproteobacteria</taxon>
        <taxon>Rhodobacterales</taxon>
        <taxon>Paracoccaceae</taxon>
        <taxon>Ascidiaceihabitans</taxon>
    </lineage>
</organism>
<dbReference type="PANTHER" id="PTHR11739:SF4">
    <property type="entry name" value="CITRATE SYNTHASE, PEROXISOMAL"/>
    <property type="match status" value="1"/>
</dbReference>
<keyword evidence="4" id="KW-1185">Reference proteome</keyword>
<dbReference type="EC" id="2.3.3.16" evidence="3"/>
<evidence type="ECO:0000313" key="4">
    <source>
        <dbReference type="Proteomes" id="UP000244880"/>
    </source>
</evidence>
<gene>
    <name evidence="3" type="primary">citZ</name>
    <name evidence="3" type="ORF">ASD8599_00936</name>
</gene>
<dbReference type="InterPro" id="IPR036969">
    <property type="entry name" value="Citrate_synthase_sf"/>
</dbReference>
<dbReference type="PANTHER" id="PTHR11739">
    <property type="entry name" value="CITRATE SYNTHASE"/>
    <property type="match status" value="1"/>
</dbReference>
<reference evidence="3 4" key="1">
    <citation type="submission" date="2018-03" db="EMBL/GenBank/DDBJ databases">
        <authorList>
            <person name="Keele B.F."/>
        </authorList>
    </citation>
    <scope>NUCLEOTIDE SEQUENCE [LARGE SCALE GENOMIC DNA]</scope>
    <source>
        <strain evidence="3 4">CECT 8599</strain>
    </source>
</reference>
<dbReference type="GO" id="GO:0006099">
    <property type="term" value="P:tricarboxylic acid cycle"/>
    <property type="evidence" value="ECO:0007669"/>
    <property type="project" value="TreeGrafter"/>
</dbReference>
<dbReference type="Gene3D" id="1.10.580.10">
    <property type="entry name" value="Citrate Synthase, domain 1"/>
    <property type="match status" value="1"/>
</dbReference>
<comment type="similarity">
    <text evidence="1">Belongs to the citrate synthase family.</text>
</comment>
<dbReference type="OrthoDB" id="9786046at2"/>
<evidence type="ECO:0000256" key="1">
    <source>
        <dbReference type="ARBA" id="ARBA00010566"/>
    </source>
</evidence>
<protein>
    <submittedName>
        <fullName evidence="3">Citrate synthase 2</fullName>
        <ecNumber evidence="3">2.3.3.16</ecNumber>
    </submittedName>
</protein>
<proteinExistence type="inferred from homology"/>
<dbReference type="CDD" id="cd06102">
    <property type="entry name" value="citrate_synt_like_2"/>
    <property type="match status" value="1"/>
</dbReference>
<keyword evidence="2 3" id="KW-0808">Transferase</keyword>
<dbReference type="GO" id="GO:0005975">
    <property type="term" value="P:carbohydrate metabolic process"/>
    <property type="evidence" value="ECO:0007669"/>
    <property type="project" value="TreeGrafter"/>
</dbReference>